<name>A0ABQ9FKK1_TEGGR</name>
<dbReference type="EMBL" id="JARBDR010000223">
    <property type="protein sequence ID" value="KAJ8317814.1"/>
    <property type="molecule type" value="Genomic_DNA"/>
</dbReference>
<reference evidence="1 2" key="1">
    <citation type="submission" date="2022-12" db="EMBL/GenBank/DDBJ databases">
        <title>Chromosome-level genome of Tegillarca granosa.</title>
        <authorList>
            <person name="Kim J."/>
        </authorList>
    </citation>
    <scope>NUCLEOTIDE SEQUENCE [LARGE SCALE GENOMIC DNA]</scope>
    <source>
        <strain evidence="1">Teg-2019</strain>
        <tissue evidence="1">Adductor muscle</tissue>
    </source>
</reference>
<evidence type="ECO:0000313" key="2">
    <source>
        <dbReference type="Proteomes" id="UP001217089"/>
    </source>
</evidence>
<dbReference type="PANTHER" id="PTHR46704">
    <property type="entry name" value="CXC DOMAIN-CONTAINING PROTEIN-RELATED"/>
    <property type="match status" value="1"/>
</dbReference>
<sequence length="300" mass="34154">MDGRITADIKDRDSLSKKLSEFIQLLNTEDHPDELFNIANGKIAASAVNVDRAVELGLEEWTKFESSWPDNYEGKIASRCVRTMTESMKFLKVGDTKVYDTDLIYSRVIGIQMSRKIDIKEVLSYELAPVPTSMFTDSGEMRIAKAKSVLKQQLQKEVSSRQTTKDVKTLIIDGSAVLYVVHWPSNATVNDFIVNFRKYVERKLTAYDVYLVFDRYRDYSIKGITRSVRGAGSVRVHQMSSSMPLPSQKSILSEPENKQQLIALICQDLLSNVSSKHRLVVTGEEDIPMEVYKQCKNYKE</sequence>
<keyword evidence="2" id="KW-1185">Reference proteome</keyword>
<dbReference type="PANTHER" id="PTHR46704:SF1">
    <property type="entry name" value="TELOMERE LENGTH REGULATION PROTEIN TEL2 HOMOLOG"/>
    <property type="match status" value="1"/>
</dbReference>
<proteinExistence type="predicted"/>
<accession>A0ABQ9FKK1</accession>
<gene>
    <name evidence="1" type="ORF">KUTeg_004634</name>
</gene>
<protein>
    <submittedName>
        <fullName evidence="1">Uncharacterized protein</fullName>
    </submittedName>
</protein>
<dbReference type="Proteomes" id="UP001217089">
    <property type="component" value="Unassembled WGS sequence"/>
</dbReference>
<comment type="caution">
    <text evidence="1">The sequence shown here is derived from an EMBL/GenBank/DDBJ whole genome shotgun (WGS) entry which is preliminary data.</text>
</comment>
<evidence type="ECO:0000313" key="1">
    <source>
        <dbReference type="EMBL" id="KAJ8317814.1"/>
    </source>
</evidence>
<organism evidence="1 2">
    <name type="scientific">Tegillarca granosa</name>
    <name type="common">Malaysian cockle</name>
    <name type="synonym">Anadara granosa</name>
    <dbReference type="NCBI Taxonomy" id="220873"/>
    <lineage>
        <taxon>Eukaryota</taxon>
        <taxon>Metazoa</taxon>
        <taxon>Spiralia</taxon>
        <taxon>Lophotrochozoa</taxon>
        <taxon>Mollusca</taxon>
        <taxon>Bivalvia</taxon>
        <taxon>Autobranchia</taxon>
        <taxon>Pteriomorphia</taxon>
        <taxon>Arcoida</taxon>
        <taxon>Arcoidea</taxon>
        <taxon>Arcidae</taxon>
        <taxon>Tegillarca</taxon>
    </lineage>
</organism>